<evidence type="ECO:0000313" key="7">
    <source>
        <dbReference type="EMBL" id="MBC5717978.1"/>
    </source>
</evidence>
<dbReference type="NCBIfam" id="TIGR02937">
    <property type="entry name" value="sigma70-ECF"/>
    <property type="match status" value="1"/>
</dbReference>
<evidence type="ECO:0000259" key="5">
    <source>
        <dbReference type="Pfam" id="PF04542"/>
    </source>
</evidence>
<dbReference type="InterPro" id="IPR012845">
    <property type="entry name" value="RNA_pol_sigma_FliA_WhiG"/>
</dbReference>
<keyword evidence="2" id="KW-0731">Sigma factor</keyword>
<dbReference type="Gene3D" id="1.10.1740.10">
    <property type="match status" value="1"/>
</dbReference>
<name>A0A8J6M529_9FIRM</name>
<reference evidence="7" key="1">
    <citation type="submission" date="2020-08" db="EMBL/GenBank/DDBJ databases">
        <title>Genome public.</title>
        <authorList>
            <person name="Liu C."/>
            <person name="Sun Q."/>
        </authorList>
    </citation>
    <scope>NUCLEOTIDE SEQUENCE</scope>
    <source>
        <strain evidence="7">BX5</strain>
    </source>
</reference>
<accession>A0A8J6M529</accession>
<dbReference type="PIRSF" id="PIRSF000770">
    <property type="entry name" value="RNA_pol_sigma-SigE/K"/>
    <property type="match status" value="1"/>
</dbReference>
<dbReference type="PRINTS" id="PR00046">
    <property type="entry name" value="SIGMA70FCT"/>
</dbReference>
<dbReference type="GO" id="GO:0016987">
    <property type="term" value="F:sigma factor activity"/>
    <property type="evidence" value="ECO:0007669"/>
    <property type="project" value="UniProtKB-KW"/>
</dbReference>
<feature type="domain" description="RNA polymerase sigma-70 region 2" evidence="5">
    <location>
        <begin position="41"/>
        <end position="112"/>
    </location>
</feature>
<dbReference type="SUPFAM" id="SSF88946">
    <property type="entry name" value="Sigma2 domain of RNA polymerase sigma factors"/>
    <property type="match status" value="1"/>
</dbReference>
<protein>
    <submittedName>
        <fullName evidence="7">FliA/WhiG family RNA polymerase sigma factor</fullName>
    </submittedName>
</protein>
<dbReference type="InterPro" id="IPR000943">
    <property type="entry name" value="RNA_pol_sigma70"/>
</dbReference>
<dbReference type="GO" id="GO:0006352">
    <property type="term" value="P:DNA-templated transcription initiation"/>
    <property type="evidence" value="ECO:0007669"/>
    <property type="project" value="InterPro"/>
</dbReference>
<dbReference type="GO" id="GO:0003677">
    <property type="term" value="F:DNA binding"/>
    <property type="evidence" value="ECO:0007669"/>
    <property type="project" value="UniProtKB-KW"/>
</dbReference>
<dbReference type="InterPro" id="IPR007630">
    <property type="entry name" value="RNA_pol_sigma70_r4"/>
</dbReference>
<dbReference type="PANTHER" id="PTHR30385">
    <property type="entry name" value="SIGMA FACTOR F FLAGELLAR"/>
    <property type="match status" value="1"/>
</dbReference>
<organism evidence="7 8">
    <name type="scientific">Flintibacter faecis</name>
    <dbReference type="NCBI Taxonomy" id="2763047"/>
    <lineage>
        <taxon>Bacteria</taxon>
        <taxon>Bacillati</taxon>
        <taxon>Bacillota</taxon>
        <taxon>Clostridia</taxon>
        <taxon>Eubacteriales</taxon>
        <taxon>Flintibacter</taxon>
    </lineage>
</organism>
<dbReference type="GO" id="GO:0003899">
    <property type="term" value="F:DNA-directed RNA polymerase activity"/>
    <property type="evidence" value="ECO:0007669"/>
    <property type="project" value="InterPro"/>
</dbReference>
<evidence type="ECO:0000256" key="2">
    <source>
        <dbReference type="ARBA" id="ARBA00023082"/>
    </source>
</evidence>
<dbReference type="InterPro" id="IPR014284">
    <property type="entry name" value="RNA_pol_sigma-70_dom"/>
</dbReference>
<evidence type="ECO:0000313" key="8">
    <source>
        <dbReference type="Proteomes" id="UP000602260"/>
    </source>
</evidence>
<dbReference type="SUPFAM" id="SSF88659">
    <property type="entry name" value="Sigma3 and sigma4 domains of RNA polymerase sigma factors"/>
    <property type="match status" value="2"/>
</dbReference>
<dbReference type="InterPro" id="IPR013325">
    <property type="entry name" value="RNA_pol_sigma_r2"/>
</dbReference>
<feature type="domain" description="RNA polymerase sigma-70 region 4" evidence="6">
    <location>
        <begin position="212"/>
        <end position="259"/>
    </location>
</feature>
<keyword evidence="1" id="KW-0805">Transcription regulation</keyword>
<sequence>MSTAAELSDLGLGEDIQSLSTQELLERYKKDGDEALKWAIVLRYEGLIKSVALQVRGVYSGFAQVDDIVNEGILTLLKAIDRFDPDKGVKFDTYISKRIRGMVVDLARKQDWIPRNLRQRAKEIDNTVVELSTDLGRYPTDDEVIERMGVSRERYQKDMASIALSDLLSLDMLMDVRESDDCRIEVPSSDMSTQPEATLERQELQKTLADGIASLQKNEQIVLSLYYEKNLHMKEIAQVMNLSGPRISQIHARAIQKLKNHMEQYYRGDIPPANRKKG</sequence>
<dbReference type="AlphaFoldDB" id="A0A8J6M529"/>
<evidence type="ECO:0000256" key="3">
    <source>
        <dbReference type="ARBA" id="ARBA00023125"/>
    </source>
</evidence>
<dbReference type="InterPro" id="IPR013324">
    <property type="entry name" value="RNA_pol_sigma_r3/r4-like"/>
</dbReference>
<dbReference type="Proteomes" id="UP000602260">
    <property type="component" value="Unassembled WGS sequence"/>
</dbReference>
<dbReference type="Pfam" id="PF04545">
    <property type="entry name" value="Sigma70_r4"/>
    <property type="match status" value="1"/>
</dbReference>
<gene>
    <name evidence="7" type="ORF">H8S55_11735</name>
</gene>
<dbReference type="Gene3D" id="1.20.140.160">
    <property type="match status" value="1"/>
</dbReference>
<dbReference type="CDD" id="cd06171">
    <property type="entry name" value="Sigma70_r4"/>
    <property type="match status" value="1"/>
</dbReference>
<dbReference type="NCBIfam" id="TIGR02479">
    <property type="entry name" value="FliA_WhiG"/>
    <property type="match status" value="1"/>
</dbReference>
<dbReference type="Pfam" id="PF04542">
    <property type="entry name" value="Sigma70_r2"/>
    <property type="match status" value="1"/>
</dbReference>
<keyword evidence="4" id="KW-0804">Transcription</keyword>
<evidence type="ECO:0000256" key="4">
    <source>
        <dbReference type="ARBA" id="ARBA00023163"/>
    </source>
</evidence>
<keyword evidence="8" id="KW-1185">Reference proteome</keyword>
<dbReference type="InterPro" id="IPR007627">
    <property type="entry name" value="RNA_pol_sigma70_r2"/>
</dbReference>
<dbReference type="EMBL" id="JACOPN010000008">
    <property type="protein sequence ID" value="MBC5717978.1"/>
    <property type="molecule type" value="Genomic_DNA"/>
</dbReference>
<dbReference type="PANTHER" id="PTHR30385:SF7">
    <property type="entry name" value="RNA POLYMERASE SIGMA FACTOR FLIA"/>
    <property type="match status" value="1"/>
</dbReference>
<proteinExistence type="predicted"/>
<evidence type="ECO:0000256" key="1">
    <source>
        <dbReference type="ARBA" id="ARBA00023015"/>
    </source>
</evidence>
<comment type="caution">
    <text evidence="7">The sequence shown here is derived from an EMBL/GenBank/DDBJ whole genome shotgun (WGS) entry which is preliminary data.</text>
</comment>
<evidence type="ECO:0000259" key="6">
    <source>
        <dbReference type="Pfam" id="PF04545"/>
    </source>
</evidence>
<dbReference type="RefSeq" id="WP_186879107.1">
    <property type="nucleotide sequence ID" value="NZ_JACOPN010000008.1"/>
</dbReference>
<keyword evidence="3" id="KW-0238">DNA-binding</keyword>